<name>D8Q655_SCHCM</name>
<sequence length="610" mass="68176">MLSWANDIVTLRYAFGRVERIDAATHSPTEKEENMQQYLKVIKRVLRKRPLHILLRAPHDIQLETKASPSASASASIIIEAIIVLKSLHKVEIDSLSSLWTFDDSVWTHAVRWIHYLFPIRDFSDYLPWADSTSESATHAIFGVLDSITRLPELTALDVLTANDGHVLNLLFALWIRWPSRFPNNSCTHMNCHNAFYSVWRCFAPFLDEDVILAPIRRMTGARPKRLSRLCGAHLNMIAAMSDTGREFIPEQLELMAALTRGGRSALSRSFMAALVKALNANAPHSHNAWGTSLHVLHHLCSRSDHDLLSATKRGLLPLLLHARRVCDECSRRRPDSYGHCQDIDVTGLLLMLIGDSLSVRRAVQGLHEARRLYATRMPDMPLREDEQALLTLCEQRYSLLQLADREWPQIAVCSNPEVRPALVVLEGMTTLPSAQLSEEPLCALALAERSSSARSSASGLTGTTASTALHVPVNSFPPTVAHPSTTTPLRAKDAHYLAVIARAYIEGHYMDIIKRFGITTNAYYYLRVDISLLRMRENLLSVSPGPDAPAGSDPCRSPTMAVHILHMRGNVMETRVAWLTPRTAARRVPKEVFPRVMDISYDPPPALCG</sequence>
<dbReference type="InParanoid" id="D8Q655"/>
<feature type="non-terminal residue" evidence="1">
    <location>
        <position position="610"/>
    </location>
</feature>
<evidence type="ECO:0000313" key="2">
    <source>
        <dbReference type="Proteomes" id="UP000007431"/>
    </source>
</evidence>
<protein>
    <submittedName>
        <fullName evidence="1">Uncharacterized protein</fullName>
    </submittedName>
</protein>
<dbReference type="GeneID" id="9592708"/>
<dbReference type="OrthoDB" id="10333377at2759"/>
<dbReference type="VEuPathDB" id="FungiDB:SCHCODRAFT_02502136"/>
<dbReference type="AlphaFoldDB" id="D8Q655"/>
<gene>
    <name evidence="1" type="ORF">SCHCODRAFT_109450</name>
</gene>
<accession>D8Q655</accession>
<dbReference type="HOGENOM" id="CLU_437520_0_0_1"/>
<proteinExistence type="predicted"/>
<dbReference type="KEGG" id="scm:SCHCO_02502136"/>
<dbReference type="Proteomes" id="UP000007431">
    <property type="component" value="Unassembled WGS sequence"/>
</dbReference>
<organism evidence="2">
    <name type="scientific">Schizophyllum commune (strain H4-8 / FGSC 9210)</name>
    <name type="common">Split gill fungus</name>
    <dbReference type="NCBI Taxonomy" id="578458"/>
    <lineage>
        <taxon>Eukaryota</taxon>
        <taxon>Fungi</taxon>
        <taxon>Dikarya</taxon>
        <taxon>Basidiomycota</taxon>
        <taxon>Agaricomycotina</taxon>
        <taxon>Agaricomycetes</taxon>
        <taxon>Agaricomycetidae</taxon>
        <taxon>Agaricales</taxon>
        <taxon>Schizophyllaceae</taxon>
        <taxon>Schizophyllum</taxon>
    </lineage>
</organism>
<keyword evidence="2" id="KW-1185">Reference proteome</keyword>
<dbReference type="RefSeq" id="XP_003032430.1">
    <property type="nucleotide sequence ID" value="XM_003032384.1"/>
</dbReference>
<dbReference type="EMBL" id="GL377306">
    <property type="protein sequence ID" value="EFI97527.1"/>
    <property type="molecule type" value="Genomic_DNA"/>
</dbReference>
<evidence type="ECO:0000313" key="1">
    <source>
        <dbReference type="EMBL" id="EFI97527.1"/>
    </source>
</evidence>
<reference evidence="1 2" key="1">
    <citation type="journal article" date="2010" name="Nat. Biotechnol.">
        <title>Genome sequence of the model mushroom Schizophyllum commune.</title>
        <authorList>
            <person name="Ohm R.A."/>
            <person name="de Jong J.F."/>
            <person name="Lugones L.G."/>
            <person name="Aerts A."/>
            <person name="Kothe E."/>
            <person name="Stajich J.E."/>
            <person name="de Vries R.P."/>
            <person name="Record E."/>
            <person name="Levasseur A."/>
            <person name="Baker S.E."/>
            <person name="Bartholomew K.A."/>
            <person name="Coutinho P.M."/>
            <person name="Erdmann S."/>
            <person name="Fowler T.J."/>
            <person name="Gathman A.C."/>
            <person name="Lombard V."/>
            <person name="Henrissat B."/>
            <person name="Knabe N."/>
            <person name="Kuees U."/>
            <person name="Lilly W.W."/>
            <person name="Lindquist E."/>
            <person name="Lucas S."/>
            <person name="Magnuson J.K."/>
            <person name="Piumi F."/>
            <person name="Raudaskoski M."/>
            <person name="Salamov A."/>
            <person name="Schmutz J."/>
            <person name="Schwarze F.W.M.R."/>
            <person name="vanKuyk P.A."/>
            <person name="Horton J.S."/>
            <person name="Grigoriev I.V."/>
            <person name="Woesten H.A.B."/>
        </authorList>
    </citation>
    <scope>NUCLEOTIDE SEQUENCE [LARGE SCALE GENOMIC DNA]</scope>
    <source>
        <strain evidence="2">H4-8 / FGSC 9210</strain>
    </source>
</reference>